<keyword evidence="8" id="KW-0030">Aminoacyl-tRNA synthetase</keyword>
<keyword evidence="6" id="KW-0067">ATP-binding</keyword>
<dbReference type="InterPro" id="IPR036621">
    <property type="entry name" value="Anticodon-bd_dom_sf"/>
</dbReference>
<sequence length="186" mass="21283">IPYGIKEGEGAFYGPKIEFNIKDSIGRLWQCGTIQVDFSMPERFELDYTDSDGQKKRPVMIHRAIYGSLERFIGILIEHYEGKFPLWISPNQVRILTVTEKVTDYAKDVYRELVEAGFRVEMDTRNEKIGAKIRDSILKKANYLLVLGEKEMESGTLAVRKLGQEDTKTLTRAGFISNLQDEIKVG</sequence>
<accession>A0A7I0IIN2</accession>
<dbReference type="GO" id="GO:0005524">
    <property type="term" value="F:ATP binding"/>
    <property type="evidence" value="ECO:0007669"/>
    <property type="project" value="UniProtKB-KW"/>
</dbReference>
<dbReference type="InterPro" id="IPR002314">
    <property type="entry name" value="aa-tRNA-synt_IIb"/>
</dbReference>
<evidence type="ECO:0000313" key="12">
    <source>
        <dbReference type="Proteomes" id="UP000297613"/>
    </source>
</evidence>
<dbReference type="GO" id="GO:0006435">
    <property type="term" value="P:threonyl-tRNA aminoacylation"/>
    <property type="evidence" value="ECO:0007669"/>
    <property type="project" value="InterPro"/>
</dbReference>
<dbReference type="EC" id="6.1.1.3" evidence="2"/>
<dbReference type="Pfam" id="PF00587">
    <property type="entry name" value="tRNA-synt_2b"/>
    <property type="match status" value="1"/>
</dbReference>
<dbReference type="CDD" id="cd00860">
    <property type="entry name" value="ThrRS_anticodon"/>
    <property type="match status" value="1"/>
</dbReference>
<evidence type="ECO:0000256" key="5">
    <source>
        <dbReference type="ARBA" id="ARBA00022741"/>
    </source>
</evidence>
<dbReference type="EMBL" id="RQGM01000084">
    <property type="protein sequence ID" value="TGL78125.1"/>
    <property type="molecule type" value="Genomic_DNA"/>
</dbReference>
<feature type="domain" description="Aminoacyl-transfer RNA synthetases class-II family profile" evidence="10">
    <location>
        <begin position="1"/>
        <end position="85"/>
    </location>
</feature>
<comment type="caution">
    <text evidence="11">The sequence shown here is derived from an EMBL/GenBank/DDBJ whole genome shotgun (WGS) entry which is preliminary data.</text>
</comment>
<proteinExistence type="inferred from homology"/>
<evidence type="ECO:0000256" key="9">
    <source>
        <dbReference type="ARBA" id="ARBA00049515"/>
    </source>
</evidence>
<evidence type="ECO:0000256" key="3">
    <source>
        <dbReference type="ARBA" id="ARBA00022490"/>
    </source>
</evidence>
<dbReference type="GO" id="GO:0005737">
    <property type="term" value="C:cytoplasm"/>
    <property type="evidence" value="ECO:0007669"/>
    <property type="project" value="InterPro"/>
</dbReference>
<name>A0A7I0IIN2_9LEPT</name>
<organism evidence="11 12">
    <name type="scientific">Leptospira yasudae</name>
    <dbReference type="NCBI Taxonomy" id="2202201"/>
    <lineage>
        <taxon>Bacteria</taxon>
        <taxon>Pseudomonadati</taxon>
        <taxon>Spirochaetota</taxon>
        <taxon>Spirochaetia</taxon>
        <taxon>Leptospirales</taxon>
        <taxon>Leptospiraceae</taxon>
        <taxon>Leptospira</taxon>
    </lineage>
</organism>
<dbReference type="PRINTS" id="PR01047">
    <property type="entry name" value="TRNASYNTHTHR"/>
</dbReference>
<evidence type="ECO:0000256" key="1">
    <source>
        <dbReference type="ARBA" id="ARBA00008226"/>
    </source>
</evidence>
<evidence type="ECO:0000256" key="4">
    <source>
        <dbReference type="ARBA" id="ARBA00022598"/>
    </source>
</evidence>
<dbReference type="InterPro" id="IPR045864">
    <property type="entry name" value="aa-tRNA-synth_II/BPL/LPL"/>
</dbReference>
<dbReference type="PANTHER" id="PTHR11451">
    <property type="entry name" value="THREONINE-TRNA LIGASE"/>
    <property type="match status" value="1"/>
</dbReference>
<dbReference type="PROSITE" id="PS50862">
    <property type="entry name" value="AA_TRNA_LIGASE_II"/>
    <property type="match status" value="1"/>
</dbReference>
<dbReference type="Gene3D" id="3.40.50.800">
    <property type="entry name" value="Anticodon-binding domain"/>
    <property type="match status" value="1"/>
</dbReference>
<dbReference type="AlphaFoldDB" id="A0A7I0IIN2"/>
<dbReference type="SUPFAM" id="SSF55681">
    <property type="entry name" value="Class II aaRS and biotin synthetases"/>
    <property type="match status" value="1"/>
</dbReference>
<feature type="non-terminal residue" evidence="11">
    <location>
        <position position="1"/>
    </location>
</feature>
<dbReference type="InterPro" id="IPR047246">
    <property type="entry name" value="ThrRS_anticodon"/>
</dbReference>
<keyword evidence="7" id="KW-0648">Protein biosynthesis</keyword>
<comment type="similarity">
    <text evidence="1">Belongs to the class-II aminoacyl-tRNA synthetase family.</text>
</comment>
<dbReference type="InterPro" id="IPR004154">
    <property type="entry name" value="Anticodon-bd"/>
</dbReference>
<reference evidence="11 12" key="1">
    <citation type="journal article" date="2019" name="PLoS Negl. Trop. Dis.">
        <title>Revisiting the worldwide diversity of Leptospira species in the environment.</title>
        <authorList>
            <person name="Vincent A.T."/>
            <person name="Schiettekatte O."/>
            <person name="Bourhy P."/>
            <person name="Veyrier F.J."/>
            <person name="Picardeau M."/>
        </authorList>
    </citation>
    <scope>NUCLEOTIDE SEQUENCE [LARGE SCALE GENOMIC DNA]</scope>
    <source>
        <strain evidence="11 12">201702445</strain>
    </source>
</reference>
<dbReference type="PANTHER" id="PTHR11451:SF44">
    <property type="entry name" value="THREONINE--TRNA LIGASE, CHLOROPLASTIC_MITOCHONDRIAL 2"/>
    <property type="match status" value="1"/>
</dbReference>
<dbReference type="InterPro" id="IPR002320">
    <property type="entry name" value="Thr-tRNA-ligase_IIa"/>
</dbReference>
<evidence type="ECO:0000256" key="8">
    <source>
        <dbReference type="ARBA" id="ARBA00023146"/>
    </source>
</evidence>
<dbReference type="GO" id="GO:0004829">
    <property type="term" value="F:threonine-tRNA ligase activity"/>
    <property type="evidence" value="ECO:0007669"/>
    <property type="project" value="UniProtKB-EC"/>
</dbReference>
<keyword evidence="4 11" id="KW-0436">Ligase</keyword>
<dbReference type="Pfam" id="PF03129">
    <property type="entry name" value="HGTP_anticodon"/>
    <property type="match status" value="1"/>
</dbReference>
<dbReference type="InterPro" id="IPR006195">
    <property type="entry name" value="aa-tRNA-synth_II"/>
</dbReference>
<evidence type="ECO:0000256" key="6">
    <source>
        <dbReference type="ARBA" id="ARBA00022840"/>
    </source>
</evidence>
<protein>
    <recommendedName>
        <fullName evidence="2">threonine--tRNA ligase</fullName>
        <ecNumber evidence="2">6.1.1.3</ecNumber>
    </recommendedName>
</protein>
<dbReference type="Gene3D" id="3.30.930.10">
    <property type="entry name" value="Bira Bifunctional Protein, Domain 2"/>
    <property type="match status" value="1"/>
</dbReference>
<dbReference type="Proteomes" id="UP000297613">
    <property type="component" value="Unassembled WGS sequence"/>
</dbReference>
<evidence type="ECO:0000259" key="10">
    <source>
        <dbReference type="PROSITE" id="PS50862"/>
    </source>
</evidence>
<dbReference type="RefSeq" id="WP_246837242.1">
    <property type="nucleotide sequence ID" value="NZ_RQGM01000084.1"/>
</dbReference>
<dbReference type="SUPFAM" id="SSF52954">
    <property type="entry name" value="Class II aaRS ABD-related"/>
    <property type="match status" value="1"/>
</dbReference>
<keyword evidence="3" id="KW-0963">Cytoplasm</keyword>
<comment type="catalytic activity">
    <reaction evidence="9">
        <text>tRNA(Thr) + L-threonine + ATP = L-threonyl-tRNA(Thr) + AMP + diphosphate + H(+)</text>
        <dbReference type="Rhea" id="RHEA:24624"/>
        <dbReference type="Rhea" id="RHEA-COMP:9670"/>
        <dbReference type="Rhea" id="RHEA-COMP:9704"/>
        <dbReference type="ChEBI" id="CHEBI:15378"/>
        <dbReference type="ChEBI" id="CHEBI:30616"/>
        <dbReference type="ChEBI" id="CHEBI:33019"/>
        <dbReference type="ChEBI" id="CHEBI:57926"/>
        <dbReference type="ChEBI" id="CHEBI:78442"/>
        <dbReference type="ChEBI" id="CHEBI:78534"/>
        <dbReference type="ChEBI" id="CHEBI:456215"/>
        <dbReference type="EC" id="6.1.1.3"/>
    </reaction>
</comment>
<gene>
    <name evidence="11" type="ORF">EHQ83_19905</name>
</gene>
<evidence type="ECO:0000256" key="7">
    <source>
        <dbReference type="ARBA" id="ARBA00022917"/>
    </source>
</evidence>
<dbReference type="FunFam" id="3.40.50.800:FF:000001">
    <property type="entry name" value="Threonine--tRNA ligase"/>
    <property type="match status" value="1"/>
</dbReference>
<evidence type="ECO:0000256" key="2">
    <source>
        <dbReference type="ARBA" id="ARBA00013163"/>
    </source>
</evidence>
<evidence type="ECO:0000313" key="11">
    <source>
        <dbReference type="EMBL" id="TGL78125.1"/>
    </source>
</evidence>
<keyword evidence="5" id="KW-0547">Nucleotide-binding</keyword>